<evidence type="ECO:0000259" key="3">
    <source>
        <dbReference type="PROSITE" id="PS51199"/>
    </source>
</evidence>
<sequence length="731" mass="79352">MQLRARWWAWRAGEGVARRGGTGVVVREAGEGAGRGLAVMATVRGVGRVPGWGWQLARAKSSSAVRRQPHVIESTGSGSSSGSSSSGGLGAMPTFVSSHYRLSDSDVTSYLSRKGLVFRETPGEINVKACPFCKGNVGRVDNQWKLYFKRSDGACFCHRCGFKGSWFDFKAKMGDVRPAEQARPGPTSTLDASASLSGGGGASEAAKSKKAGVGAAAARAAARGLDLRALQQYPRSLGKSPRALKYLTEERGLSVETLQKYSVGVATYGFPKDPSAGDGGGWQDHECVTFPWVAPSGRDGALAATRIKVRALSAKHLQRLDPKGGGWSLFGWQTVPDEARELVVTEGEYDAMAVWQATGRPAVSLPNGARSLPVEVLPMLERFERIVLWMDDDMAGMEGAEKLARKLGVERTYLVRPSGCPAVVEAVAASGGKLPKDANDALRAGLDMDALVVSAARMPHKQIVEFSDLRSEILTELSNPEQACGVQSRTLPALNKVLKGHRKGELTILTGPTGAGKTSILSQLSLDYAAQGVPTLWGSFELSNVRLVKKMMQQLASLPLEHHLDQFDYWADAFEALPMHFMKFFGSSDIHAVLDAMEYAVYVNDVEHIVLDNLQFMHSGQGKGFERFELLDKSIEALRKFATEHNVHISLVVHPRKVDDDTLLNTSSVFGTAKATQEADNVIIIQRGKKYTYLDIRKNRFDGDLGIVPYTFDKSTCKIRELDADAMSHFS</sequence>
<dbReference type="CDD" id="cd01029">
    <property type="entry name" value="TOPRIM_primases"/>
    <property type="match status" value="1"/>
</dbReference>
<dbReference type="InterPro" id="IPR027032">
    <property type="entry name" value="Twinkle-like"/>
</dbReference>
<keyword evidence="4" id="KW-0378">Hydrolase</keyword>
<dbReference type="Pfam" id="PF13155">
    <property type="entry name" value="Toprim_2"/>
    <property type="match status" value="1"/>
</dbReference>
<organism evidence="4 5">
    <name type="scientific">Thecamonas trahens ATCC 50062</name>
    <dbReference type="NCBI Taxonomy" id="461836"/>
    <lineage>
        <taxon>Eukaryota</taxon>
        <taxon>Apusozoa</taxon>
        <taxon>Apusomonadida</taxon>
        <taxon>Apusomonadidae</taxon>
        <taxon>Thecamonas</taxon>
    </lineage>
</organism>
<evidence type="ECO:0000259" key="2">
    <source>
        <dbReference type="PROSITE" id="PS50880"/>
    </source>
</evidence>
<dbReference type="Proteomes" id="UP000054408">
    <property type="component" value="Unassembled WGS sequence"/>
</dbReference>
<dbReference type="InterPro" id="IPR034154">
    <property type="entry name" value="TOPRIM_DnaG/twinkle"/>
</dbReference>
<dbReference type="RefSeq" id="XP_013758547.1">
    <property type="nucleotide sequence ID" value="XM_013903093.1"/>
</dbReference>
<evidence type="ECO:0000313" key="4">
    <source>
        <dbReference type="EMBL" id="KNC48432.1"/>
    </source>
</evidence>
<dbReference type="CDD" id="cd01122">
    <property type="entry name" value="Twinkle_C"/>
    <property type="match status" value="1"/>
</dbReference>
<dbReference type="PANTHER" id="PTHR12873:SF0">
    <property type="entry name" value="TWINKLE MTDNA HELICASE"/>
    <property type="match status" value="1"/>
</dbReference>
<feature type="region of interest" description="Disordered" evidence="1">
    <location>
        <begin position="67"/>
        <end position="88"/>
    </location>
</feature>
<dbReference type="GeneID" id="25564397"/>
<keyword evidence="4" id="KW-0067">ATP-binding</keyword>
<accession>A0A0L0D7R7</accession>
<feature type="domain" description="SF4 helicase" evidence="3">
    <location>
        <begin position="480"/>
        <end position="726"/>
    </location>
</feature>
<dbReference type="eggNOG" id="KOG2373">
    <property type="taxonomic scope" value="Eukaryota"/>
</dbReference>
<dbReference type="GO" id="GO:0005524">
    <property type="term" value="F:ATP binding"/>
    <property type="evidence" value="ECO:0007669"/>
    <property type="project" value="InterPro"/>
</dbReference>
<dbReference type="STRING" id="461836.A0A0L0D7R7"/>
<dbReference type="EMBL" id="GL349451">
    <property type="protein sequence ID" value="KNC48432.1"/>
    <property type="molecule type" value="Genomic_DNA"/>
</dbReference>
<dbReference type="InterPro" id="IPR007694">
    <property type="entry name" value="DNA_helicase_DnaB-like_C"/>
</dbReference>
<dbReference type="GO" id="GO:0043139">
    <property type="term" value="F:5'-3' DNA helicase activity"/>
    <property type="evidence" value="ECO:0007669"/>
    <property type="project" value="InterPro"/>
</dbReference>
<dbReference type="PANTHER" id="PTHR12873">
    <property type="entry name" value="T7-LIKE MITOCHONDRIAL DNA HELICASE"/>
    <property type="match status" value="1"/>
</dbReference>
<dbReference type="GO" id="GO:0003697">
    <property type="term" value="F:single-stranded DNA binding"/>
    <property type="evidence" value="ECO:0007669"/>
    <property type="project" value="InterPro"/>
</dbReference>
<dbReference type="Gene3D" id="3.40.1360.10">
    <property type="match status" value="1"/>
</dbReference>
<protein>
    <submittedName>
        <fullName evidence="4">Helicase twinkle</fullName>
    </submittedName>
</protein>
<evidence type="ECO:0000313" key="5">
    <source>
        <dbReference type="Proteomes" id="UP000054408"/>
    </source>
</evidence>
<keyword evidence="5" id="KW-1185">Reference proteome</keyword>
<keyword evidence="4" id="KW-0347">Helicase</keyword>
<dbReference type="InterPro" id="IPR006171">
    <property type="entry name" value="TOPRIM_dom"/>
</dbReference>
<dbReference type="PROSITE" id="PS51199">
    <property type="entry name" value="SF4_HELICASE"/>
    <property type="match status" value="1"/>
</dbReference>
<dbReference type="PROSITE" id="PS50880">
    <property type="entry name" value="TOPRIM"/>
    <property type="match status" value="1"/>
</dbReference>
<reference evidence="4 5" key="1">
    <citation type="submission" date="2010-05" db="EMBL/GenBank/DDBJ databases">
        <title>The Genome Sequence of Thecamonas trahens ATCC 50062.</title>
        <authorList>
            <consortium name="The Broad Institute Genome Sequencing Platform"/>
            <person name="Russ C."/>
            <person name="Cuomo C."/>
            <person name="Shea T."/>
            <person name="Young S.K."/>
            <person name="Zeng Q."/>
            <person name="Koehrsen M."/>
            <person name="Haas B."/>
            <person name="Borodovsky M."/>
            <person name="Guigo R."/>
            <person name="Alvarado L."/>
            <person name="Berlin A."/>
            <person name="Bochicchio J."/>
            <person name="Borenstein D."/>
            <person name="Chapman S."/>
            <person name="Chen Z."/>
            <person name="Freedman E."/>
            <person name="Gellesch M."/>
            <person name="Goldberg J."/>
            <person name="Griggs A."/>
            <person name="Gujja S."/>
            <person name="Heilman E."/>
            <person name="Heiman D."/>
            <person name="Hepburn T."/>
            <person name="Howarth C."/>
            <person name="Jen D."/>
            <person name="Larson L."/>
            <person name="Mehta T."/>
            <person name="Park D."/>
            <person name="Pearson M."/>
            <person name="Roberts A."/>
            <person name="Saif S."/>
            <person name="Shenoy N."/>
            <person name="Sisk P."/>
            <person name="Stolte C."/>
            <person name="Sykes S."/>
            <person name="Thomson T."/>
            <person name="Walk T."/>
            <person name="White J."/>
            <person name="Yandava C."/>
            <person name="Burger G."/>
            <person name="Gray M.W."/>
            <person name="Holland P.W.H."/>
            <person name="King N."/>
            <person name="Lang F.B.F."/>
            <person name="Roger A.J."/>
            <person name="Ruiz-Trillo I."/>
            <person name="Lander E."/>
            <person name="Nusbaum C."/>
        </authorList>
    </citation>
    <scope>NUCLEOTIDE SEQUENCE [LARGE SCALE GENOMIC DNA]</scope>
    <source>
        <strain evidence="4 5">ATCC 50062</strain>
    </source>
</reference>
<proteinExistence type="predicted"/>
<evidence type="ECO:0000256" key="1">
    <source>
        <dbReference type="SAM" id="MobiDB-lite"/>
    </source>
</evidence>
<dbReference type="InterPro" id="IPR027417">
    <property type="entry name" value="P-loop_NTPase"/>
</dbReference>
<feature type="region of interest" description="Disordered" evidence="1">
    <location>
        <begin position="178"/>
        <end position="203"/>
    </location>
</feature>
<dbReference type="Gene3D" id="3.40.50.300">
    <property type="entry name" value="P-loop containing nucleotide triphosphate hydrolases"/>
    <property type="match status" value="1"/>
</dbReference>
<dbReference type="GO" id="GO:0006260">
    <property type="term" value="P:DNA replication"/>
    <property type="evidence" value="ECO:0007669"/>
    <property type="project" value="InterPro"/>
</dbReference>
<dbReference type="Pfam" id="PF13481">
    <property type="entry name" value="AAA_25"/>
    <property type="match status" value="1"/>
</dbReference>
<keyword evidence="4" id="KW-0547">Nucleotide-binding</keyword>
<gene>
    <name evidence="4" type="ORF">AMSG_04879</name>
</gene>
<dbReference type="SUPFAM" id="SSF52540">
    <property type="entry name" value="P-loop containing nucleoside triphosphate hydrolases"/>
    <property type="match status" value="1"/>
</dbReference>
<dbReference type="SUPFAM" id="SSF56731">
    <property type="entry name" value="DNA primase core"/>
    <property type="match status" value="1"/>
</dbReference>
<dbReference type="OrthoDB" id="275278at2759"/>
<dbReference type="AlphaFoldDB" id="A0A0L0D7R7"/>
<dbReference type="OMA" id="EIPIYYM"/>
<feature type="domain" description="Toprim" evidence="2">
    <location>
        <begin position="340"/>
        <end position="419"/>
    </location>
</feature>
<name>A0A0L0D7R7_THETB</name>